<reference evidence="2" key="2">
    <citation type="submission" date="2023-01" db="EMBL/GenBank/DDBJ databases">
        <authorList>
            <person name="Sun Q."/>
            <person name="Evtushenko L."/>
        </authorList>
    </citation>
    <scope>NUCLEOTIDE SEQUENCE</scope>
    <source>
        <strain evidence="2">VKM Ac-1069</strain>
    </source>
</reference>
<dbReference type="PIRSF" id="PIRSF000429">
    <property type="entry name" value="Ac-CoA_Ac_transf"/>
    <property type="match status" value="1"/>
</dbReference>
<proteinExistence type="predicted"/>
<comment type="caution">
    <text evidence="2">The sequence shown here is derived from an EMBL/GenBank/DDBJ whole genome shotgun (WGS) entry which is preliminary data.</text>
</comment>
<accession>A0A9W6UF76</accession>
<dbReference type="PANTHER" id="PTHR42870:SF1">
    <property type="entry name" value="NON-SPECIFIC LIPID-TRANSFER PROTEIN-LIKE 2"/>
    <property type="match status" value="1"/>
</dbReference>
<dbReference type="GO" id="GO:0016747">
    <property type="term" value="F:acyltransferase activity, transferring groups other than amino-acyl groups"/>
    <property type="evidence" value="ECO:0007669"/>
    <property type="project" value="InterPro"/>
</dbReference>
<evidence type="ECO:0000259" key="1">
    <source>
        <dbReference type="Pfam" id="PF22691"/>
    </source>
</evidence>
<sequence>MTSRDRAFRGATAVVGIANTPFHKRGTATQSSAQLTLEAILAAAADAGIDAHDIDGFVSYANDDNEGLAIGAALGAKEIRWSTMVWGGGGGGVAAAVNAASAAVASGQADMVCVYRGISEADAGRQSYSKGHMGPLLSGHGVFAPAQICALRTQRMLEVDGVPASAMKALVQAAYHHAQNNPDAVAYGRPLDPAVYDDARWISEPLRLYDCSRENDAAGAVLVTTAERARELRQKPAYVLSGVQGAGPDWSESVENDLAYTSAGFHPAMVARLWEGAGVKPGEVDVVQVYENFSGPAVASLIDFGFVPKGPDAGRVMQFENLIAPHGSLPVNTAGGNIAEGFVHGFGLIVEAVRQIRGTSPNQVPDAALSLLLGGPMAPSVGATLFGSDAVL</sequence>
<dbReference type="RefSeq" id="WP_037054402.1">
    <property type="nucleotide sequence ID" value="NZ_BAAAUZ010000082.1"/>
</dbReference>
<protein>
    <submittedName>
        <fullName evidence="2">Lipid-transfer protein</fullName>
    </submittedName>
</protein>
<dbReference type="SUPFAM" id="SSF53901">
    <property type="entry name" value="Thiolase-like"/>
    <property type="match status" value="2"/>
</dbReference>
<organism evidence="2 3">
    <name type="scientific">Pseudonocardia halophobica</name>
    <dbReference type="NCBI Taxonomy" id="29401"/>
    <lineage>
        <taxon>Bacteria</taxon>
        <taxon>Bacillati</taxon>
        <taxon>Actinomycetota</taxon>
        <taxon>Actinomycetes</taxon>
        <taxon>Pseudonocardiales</taxon>
        <taxon>Pseudonocardiaceae</taxon>
        <taxon>Pseudonocardia</taxon>
    </lineage>
</organism>
<keyword evidence="3" id="KW-1185">Reference proteome</keyword>
<name>A0A9W6UF76_9PSEU</name>
<dbReference type="Gene3D" id="3.40.47.10">
    <property type="match status" value="1"/>
</dbReference>
<gene>
    <name evidence="2" type="primary">ltp2_3</name>
    <name evidence="2" type="ORF">GCM10017577_73150</name>
</gene>
<dbReference type="InterPro" id="IPR002155">
    <property type="entry name" value="Thiolase"/>
</dbReference>
<dbReference type="PANTHER" id="PTHR42870">
    <property type="entry name" value="ACETYL-COA C-ACETYLTRANSFERASE"/>
    <property type="match status" value="1"/>
</dbReference>
<dbReference type="CDD" id="cd00829">
    <property type="entry name" value="SCP-x_thiolase"/>
    <property type="match status" value="1"/>
</dbReference>
<dbReference type="AlphaFoldDB" id="A0A9W6UF76"/>
<dbReference type="InterPro" id="IPR016039">
    <property type="entry name" value="Thiolase-like"/>
</dbReference>
<dbReference type="EMBL" id="BSFQ01000069">
    <property type="protein sequence ID" value="GLL16160.1"/>
    <property type="molecule type" value="Genomic_DNA"/>
</dbReference>
<dbReference type="Pfam" id="PF22691">
    <property type="entry name" value="Thiolase_C_1"/>
    <property type="match status" value="1"/>
</dbReference>
<reference evidence="2" key="1">
    <citation type="journal article" date="2014" name="Int. J. Syst. Evol. Microbiol.">
        <title>Complete genome sequence of Corynebacterium casei LMG S-19264T (=DSM 44701T), isolated from a smear-ripened cheese.</title>
        <authorList>
            <consortium name="US DOE Joint Genome Institute (JGI-PGF)"/>
            <person name="Walter F."/>
            <person name="Albersmeier A."/>
            <person name="Kalinowski J."/>
            <person name="Ruckert C."/>
        </authorList>
    </citation>
    <scope>NUCLEOTIDE SEQUENCE</scope>
    <source>
        <strain evidence="2">VKM Ac-1069</strain>
    </source>
</reference>
<evidence type="ECO:0000313" key="3">
    <source>
        <dbReference type="Proteomes" id="UP001143463"/>
    </source>
</evidence>
<evidence type="ECO:0000313" key="2">
    <source>
        <dbReference type="EMBL" id="GLL16160.1"/>
    </source>
</evidence>
<dbReference type="Proteomes" id="UP001143463">
    <property type="component" value="Unassembled WGS sequence"/>
</dbReference>
<dbReference type="InterPro" id="IPR055140">
    <property type="entry name" value="Thiolase_C_2"/>
</dbReference>
<feature type="domain" description="Thiolase C-terminal" evidence="1">
    <location>
        <begin position="274"/>
        <end position="374"/>
    </location>
</feature>